<dbReference type="SUPFAM" id="SSF53067">
    <property type="entry name" value="Actin-like ATPase domain"/>
    <property type="match status" value="2"/>
</dbReference>
<reference evidence="3" key="1">
    <citation type="journal article" date="2022" name="Int. J. Syst. Evol. Microbiol.">
        <title>Anaeromyxobacter oryzae sp. nov., Anaeromyxobacter diazotrophicus sp. nov. and Anaeromyxobacter paludicola sp. nov., isolated from paddy soils.</title>
        <authorList>
            <person name="Itoh H."/>
            <person name="Xu Z."/>
            <person name="Mise K."/>
            <person name="Masuda Y."/>
            <person name="Ushijima N."/>
            <person name="Hayakawa C."/>
            <person name="Shiratori Y."/>
            <person name="Senoo K."/>
        </authorList>
    </citation>
    <scope>NUCLEOTIDE SEQUENCE [LARGE SCALE GENOMIC DNA]</scope>
    <source>
        <strain evidence="3">Red630</strain>
    </source>
</reference>
<dbReference type="SMART" id="SM00842">
    <property type="entry name" value="FtsA"/>
    <property type="match status" value="1"/>
</dbReference>
<gene>
    <name evidence="2" type="primary">pilM</name>
    <name evidence="2" type="ORF">AMPC_21410</name>
</gene>
<name>A0ABN6NAS6_9BACT</name>
<dbReference type="PIRSF" id="PIRSF019169">
    <property type="entry name" value="PilM"/>
    <property type="match status" value="1"/>
</dbReference>
<organism evidence="2 3">
    <name type="scientific">Anaeromyxobacter paludicola</name>
    <dbReference type="NCBI Taxonomy" id="2918171"/>
    <lineage>
        <taxon>Bacteria</taxon>
        <taxon>Pseudomonadati</taxon>
        <taxon>Myxococcota</taxon>
        <taxon>Myxococcia</taxon>
        <taxon>Myxococcales</taxon>
        <taxon>Cystobacterineae</taxon>
        <taxon>Anaeromyxobacteraceae</taxon>
        <taxon>Anaeromyxobacter</taxon>
    </lineage>
</organism>
<dbReference type="NCBIfam" id="TIGR01175">
    <property type="entry name" value="pilM"/>
    <property type="match status" value="1"/>
</dbReference>
<keyword evidence="3" id="KW-1185">Reference proteome</keyword>
<sequence length="352" mass="37516">MGKTKLAVGLDIGSSSVKLVQLKPRKGGYTLTAFGSAPLPPEAIVDGALMNSSAIVEAIQQVMNEQHVRAKNVAIGVRGHSVIIKKISLPRMSQEEVDESIQWEAEQYIPFDVKDVNIDTQILSDQGDAAGQMDVLLVAAKKDMINDYTAVCAEAGLTVSVVDVDAFAVQNAFEANYELPPKDTVVLINVGASVTNINILSGGTTTFTRDVTMGGNAFTEEIQKQLNISYEEAEALKVGGQGEMDAVVPQEVERVIQGVADQLGSEIQRSLDFFASTAPDSRIARVYLSGGAARIAALFKTIEQRAAVPVEILNPFKNIDIDNRQFDPNVMMGVAPSAAVAVGLALRGPGDK</sequence>
<dbReference type="Gene3D" id="3.30.420.40">
    <property type="match status" value="2"/>
</dbReference>
<evidence type="ECO:0000259" key="1">
    <source>
        <dbReference type="SMART" id="SM00842"/>
    </source>
</evidence>
<dbReference type="RefSeq" id="WP_248340619.1">
    <property type="nucleotide sequence ID" value="NZ_AP025592.1"/>
</dbReference>
<evidence type="ECO:0000313" key="2">
    <source>
        <dbReference type="EMBL" id="BDG09028.1"/>
    </source>
</evidence>
<dbReference type="InterPro" id="IPR050696">
    <property type="entry name" value="FtsA/MreB"/>
</dbReference>
<proteinExistence type="predicted"/>
<dbReference type="Proteomes" id="UP001162734">
    <property type="component" value="Chromosome"/>
</dbReference>
<dbReference type="InterPro" id="IPR003494">
    <property type="entry name" value="SHS2_FtsA"/>
</dbReference>
<dbReference type="PANTHER" id="PTHR32432">
    <property type="entry name" value="CELL DIVISION PROTEIN FTSA-RELATED"/>
    <property type="match status" value="1"/>
</dbReference>
<feature type="domain" description="SHS2" evidence="1">
    <location>
        <begin position="7"/>
        <end position="173"/>
    </location>
</feature>
<dbReference type="PANTHER" id="PTHR32432:SF3">
    <property type="entry name" value="ETHANOLAMINE UTILIZATION PROTEIN EUTJ"/>
    <property type="match status" value="1"/>
</dbReference>
<protein>
    <submittedName>
        <fullName evidence="2">Pilus assembly protein PilM</fullName>
    </submittedName>
</protein>
<dbReference type="Pfam" id="PF11104">
    <property type="entry name" value="PilM_2"/>
    <property type="match status" value="1"/>
</dbReference>
<accession>A0ABN6NAS6</accession>
<dbReference type="CDD" id="cd24049">
    <property type="entry name" value="ASKHA_NBD_PilM"/>
    <property type="match status" value="1"/>
</dbReference>
<dbReference type="EMBL" id="AP025592">
    <property type="protein sequence ID" value="BDG09028.1"/>
    <property type="molecule type" value="Genomic_DNA"/>
</dbReference>
<dbReference type="InterPro" id="IPR005883">
    <property type="entry name" value="PilM"/>
</dbReference>
<dbReference type="InterPro" id="IPR043129">
    <property type="entry name" value="ATPase_NBD"/>
</dbReference>
<evidence type="ECO:0000313" key="3">
    <source>
        <dbReference type="Proteomes" id="UP001162734"/>
    </source>
</evidence>
<dbReference type="Gene3D" id="3.30.1490.300">
    <property type="match status" value="1"/>
</dbReference>